<gene>
    <name evidence="1" type="ORF">ETD83_14675</name>
</gene>
<evidence type="ECO:0000313" key="1">
    <source>
        <dbReference type="EMBL" id="TMR01242.1"/>
    </source>
</evidence>
<name>A0A5C4JCQ3_9ACTN</name>
<protein>
    <recommendedName>
        <fullName evidence="3">SnoaL-like protein</fullName>
    </recommendedName>
</protein>
<dbReference type="AlphaFoldDB" id="A0A5C4JCQ3"/>
<dbReference type="Proteomes" id="UP000309174">
    <property type="component" value="Unassembled WGS sequence"/>
</dbReference>
<dbReference type="OrthoDB" id="2375018at2"/>
<sequence>MKVFDVRGITAGVDAALAVVDDPKHRHMLKNYRRHALLEVSGLWEDILIPAMIVDHPVYRLTERGKTLVCDGMAEVRKFYSEIVGGGMNVFGALEEEVAVSDYGIFIEAVFAQIVRGDAAALAGEDTDPDGTYQISHRFAAAWPYRDGRLVGEFIYDDTGSWRVDEVEHSALLSPADARKALAPYLEQSPLSEIENGLRLFED</sequence>
<organism evidence="1 2">
    <name type="scientific">Actinomadura soli</name>
    <dbReference type="NCBI Taxonomy" id="2508997"/>
    <lineage>
        <taxon>Bacteria</taxon>
        <taxon>Bacillati</taxon>
        <taxon>Actinomycetota</taxon>
        <taxon>Actinomycetes</taxon>
        <taxon>Streptosporangiales</taxon>
        <taxon>Thermomonosporaceae</taxon>
        <taxon>Actinomadura</taxon>
    </lineage>
</organism>
<proteinExistence type="predicted"/>
<comment type="caution">
    <text evidence="1">The sequence shown here is derived from an EMBL/GenBank/DDBJ whole genome shotgun (WGS) entry which is preliminary data.</text>
</comment>
<keyword evidence="2" id="KW-1185">Reference proteome</keyword>
<accession>A0A5C4JCQ3</accession>
<dbReference type="RefSeq" id="WP_138645675.1">
    <property type="nucleotide sequence ID" value="NZ_VCKW01000063.1"/>
</dbReference>
<reference evidence="1 2" key="1">
    <citation type="submission" date="2019-05" db="EMBL/GenBank/DDBJ databases">
        <title>Draft genome sequence of Actinomadura sp. 14C53.</title>
        <authorList>
            <person name="Saricaoglu S."/>
            <person name="Isik K."/>
        </authorList>
    </citation>
    <scope>NUCLEOTIDE SEQUENCE [LARGE SCALE GENOMIC DNA]</scope>
    <source>
        <strain evidence="1 2">14C53</strain>
    </source>
</reference>
<evidence type="ECO:0000313" key="2">
    <source>
        <dbReference type="Proteomes" id="UP000309174"/>
    </source>
</evidence>
<dbReference type="EMBL" id="VCKW01000063">
    <property type="protein sequence ID" value="TMR01242.1"/>
    <property type="molecule type" value="Genomic_DNA"/>
</dbReference>
<evidence type="ECO:0008006" key="3">
    <source>
        <dbReference type="Google" id="ProtNLM"/>
    </source>
</evidence>